<evidence type="ECO:0000313" key="4">
    <source>
        <dbReference type="Proteomes" id="UP000051017"/>
    </source>
</evidence>
<name>A0A0R2QGT9_9ACTN</name>
<dbReference type="PROSITE" id="PS51733">
    <property type="entry name" value="BPL_LPL_CATALYTIC"/>
    <property type="match status" value="1"/>
</dbReference>
<dbReference type="PANTHER" id="PTHR12835:SF5">
    <property type="entry name" value="BIOTIN--PROTEIN LIGASE"/>
    <property type="match status" value="1"/>
</dbReference>
<dbReference type="GO" id="GO:0004077">
    <property type="term" value="F:biotin--[biotin carboxyl-carrier protein] ligase activity"/>
    <property type="evidence" value="ECO:0007669"/>
    <property type="project" value="InterPro"/>
</dbReference>
<dbReference type="NCBIfam" id="TIGR00121">
    <property type="entry name" value="birA_ligase"/>
    <property type="match status" value="1"/>
</dbReference>
<dbReference type="Proteomes" id="UP000051017">
    <property type="component" value="Unassembled WGS sequence"/>
</dbReference>
<evidence type="ECO:0000313" key="3">
    <source>
        <dbReference type="EMBL" id="KRO49372.1"/>
    </source>
</evidence>
<dbReference type="Pfam" id="PF03099">
    <property type="entry name" value="BPL_LplA_LipB"/>
    <property type="match status" value="1"/>
</dbReference>
<keyword evidence="1" id="KW-0436">Ligase</keyword>
<sequence>MTRTAISPRLAIRIFFNTAYYLYLMNTLSPNQPENSGSWPNGWRVSVVSETGSTNTDLLASAHGGAAHHSVLMAQFQSAGKGRLDRTWVAEPGSNLLVSLLFRFDSTITRPTHQFTQMVGMAAALASEQLVAVKPEMKWPNDLLIDGKKVSGILAQGAADFVVVGIGVNVGWAPPDAVSLNNASRNAQTTPTDLLRAMLGHIDVLEALDPAQLHARYVSQLMTLGQEVRVEMAMEVVTGRASNVLMDGRLEVVDGIGKTHQIDTGDVVHLRAQ</sequence>
<evidence type="ECO:0000259" key="2">
    <source>
        <dbReference type="PROSITE" id="PS51733"/>
    </source>
</evidence>
<dbReference type="EMBL" id="LIBJ01000015">
    <property type="protein sequence ID" value="KRO49372.1"/>
    <property type="molecule type" value="Genomic_DNA"/>
</dbReference>
<comment type="caution">
    <text evidence="3">The sequence shown here is derived from an EMBL/GenBank/DDBJ whole genome shotgun (WGS) entry which is preliminary data.</text>
</comment>
<protein>
    <recommendedName>
        <fullName evidence="2">BPL/LPL catalytic domain-containing protein</fullName>
    </recommendedName>
</protein>
<evidence type="ECO:0000256" key="1">
    <source>
        <dbReference type="ARBA" id="ARBA00022598"/>
    </source>
</evidence>
<dbReference type="AlphaFoldDB" id="A0A0R2QGT9"/>
<proteinExistence type="predicted"/>
<dbReference type="CDD" id="cd16442">
    <property type="entry name" value="BPL"/>
    <property type="match status" value="1"/>
</dbReference>
<dbReference type="InterPro" id="IPR045864">
    <property type="entry name" value="aa-tRNA-synth_II/BPL/LPL"/>
</dbReference>
<dbReference type="InterPro" id="IPR004143">
    <property type="entry name" value="BPL_LPL_catalytic"/>
</dbReference>
<dbReference type="SUPFAM" id="SSF55681">
    <property type="entry name" value="Class II aaRS and biotin synthetases"/>
    <property type="match status" value="1"/>
</dbReference>
<organism evidence="3 4">
    <name type="scientific">Acidimicrobiia bacterium BACL6 MAG-120924-bin43</name>
    <dbReference type="NCBI Taxonomy" id="1655583"/>
    <lineage>
        <taxon>Bacteria</taxon>
        <taxon>Bacillati</taxon>
        <taxon>Actinomycetota</taxon>
        <taxon>Acidimicrobiia</taxon>
        <taxon>acIV cluster</taxon>
    </lineage>
</organism>
<feature type="domain" description="BPL/LPL catalytic" evidence="2">
    <location>
        <begin position="30"/>
        <end position="229"/>
    </location>
</feature>
<dbReference type="InterPro" id="IPR004408">
    <property type="entry name" value="Biotin_CoA_COase_ligase"/>
</dbReference>
<dbReference type="Gene3D" id="3.30.930.10">
    <property type="entry name" value="Bira Bifunctional Protein, Domain 2"/>
    <property type="match status" value="1"/>
</dbReference>
<dbReference type="PANTHER" id="PTHR12835">
    <property type="entry name" value="BIOTIN PROTEIN LIGASE"/>
    <property type="match status" value="1"/>
</dbReference>
<gene>
    <name evidence="3" type="ORF">ABR75_01120</name>
</gene>
<accession>A0A0R2QGT9</accession>
<dbReference type="Gene3D" id="2.30.30.100">
    <property type="match status" value="1"/>
</dbReference>
<dbReference type="GO" id="GO:0005737">
    <property type="term" value="C:cytoplasm"/>
    <property type="evidence" value="ECO:0007669"/>
    <property type="project" value="TreeGrafter"/>
</dbReference>
<reference evidence="3 4" key="1">
    <citation type="submission" date="2015-10" db="EMBL/GenBank/DDBJ databases">
        <title>Metagenome-Assembled Genomes uncover a global brackish microbiome.</title>
        <authorList>
            <person name="Hugerth L.W."/>
            <person name="Larsson J."/>
            <person name="Alneberg J."/>
            <person name="Lindh M.V."/>
            <person name="Legrand C."/>
            <person name="Pinhassi J."/>
            <person name="Andersson A.F."/>
        </authorList>
    </citation>
    <scope>NUCLEOTIDE SEQUENCE [LARGE SCALE GENOMIC DNA]</scope>
    <source>
        <strain evidence="3">BACL6 MAG-120924-bin43</strain>
    </source>
</reference>